<evidence type="ECO:0000256" key="8">
    <source>
        <dbReference type="ARBA" id="ARBA00023224"/>
    </source>
</evidence>
<evidence type="ECO:0000313" key="12">
    <source>
        <dbReference type="EMBL" id="GLD74993.1"/>
    </source>
</evidence>
<keyword evidence="3 9" id="KW-0812">Transmembrane</keyword>
<keyword evidence="6 9" id="KW-0472">Membrane</keyword>
<feature type="domain" description="G-protein coupled receptors family 1 profile" evidence="10">
    <location>
        <begin position="1"/>
        <end position="73"/>
    </location>
</feature>
<evidence type="ECO:0000256" key="4">
    <source>
        <dbReference type="ARBA" id="ARBA00022989"/>
    </source>
</evidence>
<reference evidence="11" key="1">
    <citation type="submission" date="2022-08" db="EMBL/GenBank/DDBJ databases">
        <title>Genome sequencing of akame (Lates japonicus).</title>
        <authorList>
            <person name="Hashiguchi Y."/>
            <person name="Takahashi H."/>
        </authorList>
    </citation>
    <scope>NUCLEOTIDE SEQUENCE</scope>
    <source>
        <strain evidence="11">Kochi</strain>
    </source>
</reference>
<keyword evidence="13" id="KW-1185">Reference proteome</keyword>
<keyword evidence="2" id="KW-1003">Cell membrane</keyword>
<dbReference type="EMBL" id="BRZM01002634">
    <property type="protein sequence ID" value="GLD74993.1"/>
    <property type="molecule type" value="Genomic_DNA"/>
</dbReference>
<proteinExistence type="predicted"/>
<dbReference type="PANTHER" id="PTHR22750">
    <property type="entry name" value="G-PROTEIN COUPLED RECEPTOR"/>
    <property type="match status" value="1"/>
</dbReference>
<evidence type="ECO:0000256" key="5">
    <source>
        <dbReference type="ARBA" id="ARBA00023040"/>
    </source>
</evidence>
<gene>
    <name evidence="11" type="ORF">AKAME5_002632500</name>
    <name evidence="12" type="ORF">AKAME5_002632600</name>
</gene>
<evidence type="ECO:0000256" key="3">
    <source>
        <dbReference type="ARBA" id="ARBA00022692"/>
    </source>
</evidence>
<name>A0AAD3NN64_LATJO</name>
<keyword evidence="8" id="KW-0807">Transducer</keyword>
<dbReference type="GO" id="GO:0004977">
    <property type="term" value="F:melanocortin receptor activity"/>
    <property type="evidence" value="ECO:0007669"/>
    <property type="project" value="InterPro"/>
</dbReference>
<keyword evidence="5" id="KW-0297">G-protein coupled receptor</keyword>
<accession>A0AAD3NN64</accession>
<sequence length="112" mass="12870">MSQHTSQIRYKETVFNLMKTVSMILGCFVICWTPGLVVLLLDGLGCEQCMVLRYEKYCLVLAECNSFVNPIIYSFRDKDMRSTFKQILCCLCRRGSNHQGNSGVQFSTLEHE</sequence>
<dbReference type="InterPro" id="IPR001671">
    <property type="entry name" value="Melcrt_ACTH_rcpt"/>
</dbReference>
<protein>
    <submittedName>
        <fullName evidence="11">Lysophosphatidic acid receptor 2-like protein</fullName>
    </submittedName>
</protein>
<evidence type="ECO:0000256" key="6">
    <source>
        <dbReference type="ARBA" id="ARBA00023136"/>
    </source>
</evidence>
<comment type="subcellular location">
    <subcellularLocation>
        <location evidence="1">Cell membrane</location>
        <topology evidence="1">Multi-pass membrane protein</topology>
    </subcellularLocation>
</comment>
<evidence type="ECO:0000313" key="11">
    <source>
        <dbReference type="EMBL" id="GLD74992.1"/>
    </source>
</evidence>
<dbReference type="Gene3D" id="1.20.1070.10">
    <property type="entry name" value="Rhodopsin 7-helix transmembrane proteins"/>
    <property type="match status" value="1"/>
</dbReference>
<dbReference type="PRINTS" id="PR00534">
    <property type="entry name" value="MCRFAMILY"/>
</dbReference>
<feature type="transmembrane region" description="Helical" evidence="9">
    <location>
        <begin position="21"/>
        <end position="41"/>
    </location>
</feature>
<dbReference type="AlphaFoldDB" id="A0AAD3NN64"/>
<dbReference type="Proteomes" id="UP001279410">
    <property type="component" value="Unassembled WGS sequence"/>
</dbReference>
<comment type="caution">
    <text evidence="11">The sequence shown here is derived from an EMBL/GenBank/DDBJ whole genome shotgun (WGS) entry which is preliminary data.</text>
</comment>
<dbReference type="PROSITE" id="PS50262">
    <property type="entry name" value="G_PROTEIN_RECEP_F1_2"/>
    <property type="match status" value="1"/>
</dbReference>
<dbReference type="SUPFAM" id="SSF81321">
    <property type="entry name" value="Family A G protein-coupled receptor-like"/>
    <property type="match status" value="1"/>
</dbReference>
<feature type="non-terminal residue" evidence="11">
    <location>
        <position position="112"/>
    </location>
</feature>
<evidence type="ECO:0000313" key="13">
    <source>
        <dbReference type="Proteomes" id="UP001279410"/>
    </source>
</evidence>
<evidence type="ECO:0000256" key="2">
    <source>
        <dbReference type="ARBA" id="ARBA00022475"/>
    </source>
</evidence>
<dbReference type="PRINTS" id="PR00237">
    <property type="entry name" value="GPCRRHODOPSN"/>
</dbReference>
<evidence type="ECO:0000259" key="10">
    <source>
        <dbReference type="PROSITE" id="PS50262"/>
    </source>
</evidence>
<dbReference type="EMBL" id="BRZM01002631">
    <property type="protein sequence ID" value="GLD74992.1"/>
    <property type="molecule type" value="Genomic_DNA"/>
</dbReference>
<keyword evidence="4 9" id="KW-1133">Transmembrane helix</keyword>
<organism evidence="11 13">
    <name type="scientific">Lates japonicus</name>
    <name type="common">Japanese lates</name>
    <dbReference type="NCBI Taxonomy" id="270547"/>
    <lineage>
        <taxon>Eukaryota</taxon>
        <taxon>Metazoa</taxon>
        <taxon>Chordata</taxon>
        <taxon>Craniata</taxon>
        <taxon>Vertebrata</taxon>
        <taxon>Euteleostomi</taxon>
        <taxon>Actinopterygii</taxon>
        <taxon>Neopterygii</taxon>
        <taxon>Teleostei</taxon>
        <taxon>Neoteleostei</taxon>
        <taxon>Acanthomorphata</taxon>
        <taxon>Carangaria</taxon>
        <taxon>Carangaria incertae sedis</taxon>
        <taxon>Centropomidae</taxon>
        <taxon>Lates</taxon>
    </lineage>
</organism>
<evidence type="ECO:0000256" key="1">
    <source>
        <dbReference type="ARBA" id="ARBA00004651"/>
    </source>
</evidence>
<dbReference type="GO" id="GO:0005886">
    <property type="term" value="C:plasma membrane"/>
    <property type="evidence" value="ECO:0007669"/>
    <property type="project" value="UniProtKB-SubCell"/>
</dbReference>
<dbReference type="Pfam" id="PF00001">
    <property type="entry name" value="7tm_1"/>
    <property type="match status" value="1"/>
</dbReference>
<dbReference type="InterPro" id="IPR017452">
    <property type="entry name" value="GPCR_Rhodpsn_7TM"/>
</dbReference>
<evidence type="ECO:0000256" key="7">
    <source>
        <dbReference type="ARBA" id="ARBA00023170"/>
    </source>
</evidence>
<keyword evidence="7 11" id="KW-0675">Receptor</keyword>
<dbReference type="InterPro" id="IPR000276">
    <property type="entry name" value="GPCR_Rhodpsn"/>
</dbReference>
<evidence type="ECO:0000256" key="9">
    <source>
        <dbReference type="SAM" id="Phobius"/>
    </source>
</evidence>